<organism evidence="7 8">
    <name type="scientific">candidate division WWE3 bacterium CG_4_9_14_0_2_um_filter_35_11</name>
    <dbReference type="NCBI Taxonomy" id="1975077"/>
    <lineage>
        <taxon>Bacteria</taxon>
        <taxon>Katanobacteria</taxon>
    </lineage>
</organism>
<evidence type="ECO:0000259" key="6">
    <source>
        <dbReference type="SMART" id="SM00732"/>
    </source>
</evidence>
<keyword evidence="1 5" id="KW-0963">Cytoplasm</keyword>
<name>A0A2M8ELE8_UNCKA</name>
<dbReference type="GO" id="GO:0005737">
    <property type="term" value="C:cytoplasm"/>
    <property type="evidence" value="ECO:0007669"/>
    <property type="project" value="UniProtKB-SubCell"/>
</dbReference>
<keyword evidence="3 5" id="KW-0540">Nuclease</keyword>
<reference evidence="8" key="1">
    <citation type="submission" date="2017-09" db="EMBL/GenBank/DDBJ databases">
        <title>Depth-based differentiation of microbial function through sediment-hosted aquifers and enrichment of novel symbionts in the deep terrestrial subsurface.</title>
        <authorList>
            <person name="Probst A.J."/>
            <person name="Ladd B."/>
            <person name="Jarett J.K."/>
            <person name="Geller-Mcgrath D.E."/>
            <person name="Sieber C.M.K."/>
            <person name="Emerson J.B."/>
            <person name="Anantharaman K."/>
            <person name="Thomas B.C."/>
            <person name="Malmstrom R."/>
            <person name="Stieglmeier M."/>
            <person name="Klingl A."/>
            <person name="Woyke T."/>
            <person name="Ryan C.M."/>
            <person name="Banfield J.F."/>
        </authorList>
    </citation>
    <scope>NUCLEOTIDE SEQUENCE [LARGE SCALE GENOMIC DNA]</scope>
</reference>
<dbReference type="HAMAP" id="MF_00651">
    <property type="entry name" value="Nuclease_YqgF"/>
    <property type="match status" value="1"/>
</dbReference>
<comment type="similarity">
    <text evidence="5">Belongs to the YqgF HJR family.</text>
</comment>
<comment type="subcellular location">
    <subcellularLocation>
        <location evidence="5">Cytoplasm</location>
    </subcellularLocation>
</comment>
<protein>
    <recommendedName>
        <fullName evidence="5">Putative pre-16S rRNA nuclease</fullName>
        <ecNumber evidence="5">3.1.-.-</ecNumber>
    </recommendedName>
</protein>
<dbReference type="PANTHER" id="PTHR33317:SF4">
    <property type="entry name" value="POLYNUCLEOTIDYL TRANSFERASE, RIBONUCLEASE H-LIKE SUPERFAMILY PROTEIN"/>
    <property type="match status" value="1"/>
</dbReference>
<accession>A0A2M8ELE8</accession>
<dbReference type="EMBL" id="PFSJ01000022">
    <property type="protein sequence ID" value="PJC23559.1"/>
    <property type="molecule type" value="Genomic_DNA"/>
</dbReference>
<dbReference type="Gene3D" id="3.30.420.140">
    <property type="entry name" value="YqgF/RNase H-like domain"/>
    <property type="match status" value="1"/>
</dbReference>
<dbReference type="Pfam" id="PF03652">
    <property type="entry name" value="RuvX"/>
    <property type="match status" value="1"/>
</dbReference>
<dbReference type="SMART" id="SM00732">
    <property type="entry name" value="YqgFc"/>
    <property type="match status" value="1"/>
</dbReference>
<comment type="function">
    <text evidence="5">Could be a nuclease involved in processing of the 5'-end of pre-16S rRNA.</text>
</comment>
<evidence type="ECO:0000313" key="7">
    <source>
        <dbReference type="EMBL" id="PJC23559.1"/>
    </source>
</evidence>
<dbReference type="InterPro" id="IPR012337">
    <property type="entry name" value="RNaseH-like_sf"/>
</dbReference>
<dbReference type="EC" id="3.1.-.-" evidence="5"/>
<dbReference type="NCBIfam" id="TIGR00250">
    <property type="entry name" value="RNAse_H_YqgF"/>
    <property type="match status" value="1"/>
</dbReference>
<evidence type="ECO:0000256" key="5">
    <source>
        <dbReference type="HAMAP-Rule" id="MF_00651"/>
    </source>
</evidence>
<sequence length="134" mass="14775">MRILGIDYGEKNIGIAIGVNDIVEPFGVFKFDIEKSILKIVEDERIDAVVIGLPFIKGESTKASPKAKAFGDALKEKLPNKVNLFYVDEFGTTNESNDIALASGVSQKRRKVDDAIAACQIIKRFIEDFPLSNL</sequence>
<evidence type="ECO:0000256" key="1">
    <source>
        <dbReference type="ARBA" id="ARBA00022490"/>
    </source>
</evidence>
<keyword evidence="4 5" id="KW-0378">Hydrolase</keyword>
<comment type="caution">
    <text evidence="7">The sequence shown here is derived from an EMBL/GenBank/DDBJ whole genome shotgun (WGS) entry which is preliminary data.</text>
</comment>
<evidence type="ECO:0000313" key="8">
    <source>
        <dbReference type="Proteomes" id="UP000229756"/>
    </source>
</evidence>
<evidence type="ECO:0000256" key="2">
    <source>
        <dbReference type="ARBA" id="ARBA00022517"/>
    </source>
</evidence>
<dbReference type="GO" id="GO:0004518">
    <property type="term" value="F:nuclease activity"/>
    <property type="evidence" value="ECO:0007669"/>
    <property type="project" value="UniProtKB-KW"/>
</dbReference>
<evidence type="ECO:0000256" key="4">
    <source>
        <dbReference type="ARBA" id="ARBA00022801"/>
    </source>
</evidence>
<dbReference type="Proteomes" id="UP000229756">
    <property type="component" value="Unassembled WGS sequence"/>
</dbReference>
<dbReference type="InterPro" id="IPR006641">
    <property type="entry name" value="YqgF/RNaseH-like_dom"/>
</dbReference>
<dbReference type="InterPro" id="IPR005227">
    <property type="entry name" value="YqgF"/>
</dbReference>
<feature type="domain" description="YqgF/RNase H-like" evidence="6">
    <location>
        <begin position="1"/>
        <end position="96"/>
    </location>
</feature>
<keyword evidence="2 5" id="KW-0690">Ribosome biogenesis</keyword>
<gene>
    <name evidence="7" type="ORF">CO058_03045</name>
</gene>
<evidence type="ECO:0000256" key="3">
    <source>
        <dbReference type="ARBA" id="ARBA00022722"/>
    </source>
</evidence>
<dbReference type="GO" id="GO:0000967">
    <property type="term" value="P:rRNA 5'-end processing"/>
    <property type="evidence" value="ECO:0007669"/>
    <property type="project" value="UniProtKB-UniRule"/>
</dbReference>
<dbReference type="GO" id="GO:0016788">
    <property type="term" value="F:hydrolase activity, acting on ester bonds"/>
    <property type="evidence" value="ECO:0007669"/>
    <property type="project" value="UniProtKB-UniRule"/>
</dbReference>
<dbReference type="AlphaFoldDB" id="A0A2M8ELE8"/>
<dbReference type="CDD" id="cd16964">
    <property type="entry name" value="YqgF"/>
    <property type="match status" value="1"/>
</dbReference>
<dbReference type="PANTHER" id="PTHR33317">
    <property type="entry name" value="POLYNUCLEOTIDYL TRANSFERASE, RIBONUCLEASE H-LIKE SUPERFAMILY PROTEIN"/>
    <property type="match status" value="1"/>
</dbReference>
<proteinExistence type="inferred from homology"/>
<dbReference type="SUPFAM" id="SSF53098">
    <property type="entry name" value="Ribonuclease H-like"/>
    <property type="match status" value="1"/>
</dbReference>
<dbReference type="InterPro" id="IPR037027">
    <property type="entry name" value="YqgF/RNaseH-like_dom_sf"/>
</dbReference>